<dbReference type="STRING" id="56646.A0A2L2TA00"/>
<accession>A0A2L2TA00</accession>
<feature type="region of interest" description="Disordered" evidence="1">
    <location>
        <begin position="100"/>
        <end position="133"/>
    </location>
</feature>
<evidence type="ECO:0000313" key="3">
    <source>
        <dbReference type="EMBL" id="CEI41780.1"/>
    </source>
</evidence>
<organism evidence="3 4">
    <name type="scientific">Fusarium venenatum</name>
    <dbReference type="NCBI Taxonomy" id="56646"/>
    <lineage>
        <taxon>Eukaryota</taxon>
        <taxon>Fungi</taxon>
        <taxon>Dikarya</taxon>
        <taxon>Ascomycota</taxon>
        <taxon>Pezizomycotina</taxon>
        <taxon>Sordariomycetes</taxon>
        <taxon>Hypocreomycetidae</taxon>
        <taxon>Hypocreales</taxon>
        <taxon>Nectriaceae</taxon>
        <taxon>Fusarium</taxon>
    </lineage>
</organism>
<evidence type="ECO:0000256" key="1">
    <source>
        <dbReference type="SAM" id="MobiDB-lite"/>
    </source>
</evidence>
<reference evidence="4" key="1">
    <citation type="submission" date="2014-10" db="EMBL/GenBank/DDBJ databases">
        <authorList>
            <person name="King R."/>
        </authorList>
    </citation>
    <scope>NUCLEOTIDE SEQUENCE [LARGE SCALE GENOMIC DNA]</scope>
    <source>
        <strain evidence="4">A3/5</strain>
    </source>
</reference>
<name>A0A2L2TA00_9HYPO</name>
<evidence type="ECO:0000313" key="4">
    <source>
        <dbReference type="Proteomes" id="UP000245910"/>
    </source>
</evidence>
<protein>
    <recommendedName>
        <fullName evidence="5">PA14 domain-containing protein</fullName>
    </recommendedName>
</protein>
<evidence type="ECO:0000256" key="2">
    <source>
        <dbReference type="SAM" id="SignalP"/>
    </source>
</evidence>
<sequence length="350" mass="37002">MALPRLMIAGFAALASVVYASPCKPSSVTVVTTSSTETATAASGSSSIDIHSFSSLFTTTSVETSITSESRSSFLSSYTTTASSDSVSIDSSSFLSTDTFSSQPTSTLQATSSAKPTATTEQPTTTNTDMTTSTKATTTISQCNSVDPLTTVALANPTPVFDNIDHDDDSVPIVLPFGIGSSGSTTIYISSNGIVSLGSGADYFINEDLPSGSIPAIAYLPYWDDMYMSRTYKNTIVYEVFEGKFGTQATIEWVVGKGTNTIFHFDISFLQDHPNAVRFRYYTTPDKGSSATVGTQDRDSGKVIKIGYNAPNSIADGTAIILDTQSGSHVIQTFDNTECGKDADRNADSE</sequence>
<dbReference type="OrthoDB" id="3563678at2759"/>
<feature type="compositionally biased region" description="Low complexity" evidence="1">
    <location>
        <begin position="117"/>
        <end position="133"/>
    </location>
</feature>
<dbReference type="Proteomes" id="UP000245910">
    <property type="component" value="Chromosome IIII"/>
</dbReference>
<keyword evidence="2" id="KW-0732">Signal</keyword>
<feature type="signal peptide" evidence="2">
    <location>
        <begin position="1"/>
        <end position="20"/>
    </location>
</feature>
<dbReference type="EMBL" id="LN649232">
    <property type="protein sequence ID" value="CEI41780.1"/>
    <property type="molecule type" value="Genomic_DNA"/>
</dbReference>
<proteinExistence type="predicted"/>
<keyword evidence="4" id="KW-1185">Reference proteome</keyword>
<feature type="compositionally biased region" description="Polar residues" evidence="1">
    <location>
        <begin position="103"/>
        <end position="116"/>
    </location>
</feature>
<feature type="chain" id="PRO_5014914943" description="PA14 domain-containing protein" evidence="2">
    <location>
        <begin position="21"/>
        <end position="350"/>
    </location>
</feature>
<evidence type="ECO:0008006" key="5">
    <source>
        <dbReference type="Google" id="ProtNLM"/>
    </source>
</evidence>
<dbReference type="AlphaFoldDB" id="A0A2L2TA00"/>